<dbReference type="SUPFAM" id="SSF52540">
    <property type="entry name" value="P-loop containing nucleoside triphosphate hydrolases"/>
    <property type="match status" value="1"/>
</dbReference>
<evidence type="ECO:0000259" key="4">
    <source>
        <dbReference type="PROSITE" id="PS51755"/>
    </source>
</evidence>
<comment type="similarity">
    <text evidence="1">Belongs to the AfsR/DnrI/RedD regulatory family.</text>
</comment>
<keyword evidence="2 3" id="KW-0238">DNA-binding</keyword>
<protein>
    <submittedName>
        <fullName evidence="5">BTAD domain-containing putative transcriptional regulator</fullName>
    </submittedName>
</protein>
<dbReference type="InterPro" id="IPR001867">
    <property type="entry name" value="OmpR/PhoB-type_DNA-bd"/>
</dbReference>
<dbReference type="InterPro" id="IPR005158">
    <property type="entry name" value="BTAD"/>
</dbReference>
<dbReference type="PROSITE" id="PS51755">
    <property type="entry name" value="OMPR_PHOB"/>
    <property type="match status" value="1"/>
</dbReference>
<dbReference type="Gene3D" id="1.10.10.10">
    <property type="entry name" value="Winged helix-like DNA-binding domain superfamily/Winged helix DNA-binding domain"/>
    <property type="match status" value="1"/>
</dbReference>
<sequence length="1082" mass="115410">MRFGMLGPLEVWTVGGKPVRIPELKVRALLADLLVHGGQPVAAHRLIDDLWGDRLPANPTSVLRSKMSQLRRALDDAEPGARDLVTHSPAGYALVVGDDAVDAGLFTDLVDRARRAVHPRDRMALLTDALALWRGPALADFPDEAFVRPAVMRWSEARLIAQEEWAETALDLGRHADVLADLGDMVERHPLRERFRAARMRALYRCGRQAEALDEFRVFGDRMREELGLDPGPELVALHRALLRQDPALTGPATTPAPIEPERGNLPAPLTGLIGRDAAVADAARLLDAGRLVTLTGPGGVGKTRLAVAVAARIAPGLPAGAWMVEFTTVPRPAGGGRAPSAVIDAVTGTLGLRDDGRSGSVCGVDRLVAALRGRRLLLVLDNCEHVVEDVAELGRELLGACPDLRILATSRESLGVPGEVLVPVPPLAPPEAGTATVAELRRSSAAELFLARAAASEPGFAPDDENAAAVATVCRRLDGIPLALELAATRVRTMGITELAARLDDRFRLLAAHRRGGPAHHATLRAMIDWSWDLIGADERAVLRRLSVFTDGCALPSAEEVCADPPAAGGVSRADVAYLLGRLVDCSLVTLVENADGVRYRLLESVGAYCAERLRESGEDEAVRLRHGTCQAGLAEEADQNLRGPVQRRWLRRLDAEQANLRAALAAAIRCGDAALALRLACACAWYWVLRGQLGEGRRALAAAAAVPGEAPAGRRALALLWEAGMAALGGDDPHDLLCRAEAEGQAGADPHAVARARWLLASALPEDVTARPGDGRLDGVLSDFRSLGDRWGAAAALSSLAWTALLRGDVAALRRDAERSLEEFRDLGDHWGVLQAINPLAALARMTGDSDRAARLHRDALRIARELGLWPEVSYQLNELGRIALDAGDYAAAGDLHAQARRMAEEQSNLALEQFADLGLAITARRQGRWDAAERLLHPWLEWNRQAGWHAGVAAVGAELGFVAEQRGAADDALHRHREGFAAAWDSGDPRAVALALEGLAGAHRLAGDPVRAARLLGAADAARDAGGLPSPDADRHDSRRIAGLLAADLGPTQLVAERVAGAGSPLDDLLRDDRSLARR</sequence>
<dbReference type="RefSeq" id="WP_306270811.1">
    <property type="nucleotide sequence ID" value="NZ_CP130472.1"/>
</dbReference>
<dbReference type="Gene3D" id="3.40.50.300">
    <property type="entry name" value="P-loop containing nucleotide triphosphate hydrolases"/>
    <property type="match status" value="1"/>
</dbReference>
<dbReference type="Pfam" id="PF00486">
    <property type="entry name" value="Trans_reg_C"/>
    <property type="match status" value="1"/>
</dbReference>
<organism evidence="5 6">
    <name type="scientific">Micromonospora profundi</name>
    <dbReference type="NCBI Taxonomy" id="1420889"/>
    <lineage>
        <taxon>Bacteria</taxon>
        <taxon>Bacillati</taxon>
        <taxon>Actinomycetota</taxon>
        <taxon>Actinomycetes</taxon>
        <taxon>Micromonosporales</taxon>
        <taxon>Micromonosporaceae</taxon>
        <taxon>Micromonospora</taxon>
    </lineage>
</organism>
<dbReference type="InterPro" id="IPR058852">
    <property type="entry name" value="HTH_77"/>
</dbReference>
<proteinExistence type="inferred from homology"/>
<dbReference type="InterPro" id="IPR011990">
    <property type="entry name" value="TPR-like_helical_dom_sf"/>
</dbReference>
<dbReference type="Gene3D" id="1.25.40.10">
    <property type="entry name" value="Tetratricopeptide repeat domain"/>
    <property type="match status" value="2"/>
</dbReference>
<dbReference type="SMART" id="SM01043">
    <property type="entry name" value="BTAD"/>
    <property type="match status" value="1"/>
</dbReference>
<feature type="domain" description="OmpR/PhoB-type" evidence="4">
    <location>
        <begin position="1"/>
        <end position="96"/>
    </location>
</feature>
<evidence type="ECO:0000256" key="2">
    <source>
        <dbReference type="ARBA" id="ARBA00023125"/>
    </source>
</evidence>
<dbReference type="GO" id="GO:0006355">
    <property type="term" value="P:regulation of DNA-templated transcription"/>
    <property type="evidence" value="ECO:0007669"/>
    <property type="project" value="InterPro"/>
</dbReference>
<evidence type="ECO:0000313" key="6">
    <source>
        <dbReference type="Proteomes" id="UP001235874"/>
    </source>
</evidence>
<reference evidence="5 6" key="1">
    <citation type="submission" date="2023-07" db="EMBL/GenBank/DDBJ databases">
        <title>Micromonospora profundi TRM 95458 converts glycerol to a new osmotic compound.</title>
        <authorList>
            <person name="Lu D."/>
        </authorList>
    </citation>
    <scope>NUCLEOTIDE SEQUENCE [LARGE SCALE GENOMIC DNA]</scope>
    <source>
        <strain evidence="5 6">TRM95458</strain>
    </source>
</reference>
<dbReference type="GO" id="GO:0000160">
    <property type="term" value="P:phosphorelay signal transduction system"/>
    <property type="evidence" value="ECO:0007669"/>
    <property type="project" value="InterPro"/>
</dbReference>
<dbReference type="SUPFAM" id="SSF48452">
    <property type="entry name" value="TPR-like"/>
    <property type="match status" value="3"/>
</dbReference>
<dbReference type="InterPro" id="IPR036388">
    <property type="entry name" value="WH-like_DNA-bd_sf"/>
</dbReference>
<dbReference type="Proteomes" id="UP001235874">
    <property type="component" value="Chromosome"/>
</dbReference>
<dbReference type="PRINTS" id="PR00364">
    <property type="entry name" value="DISEASERSIST"/>
</dbReference>
<keyword evidence="6" id="KW-1185">Reference proteome</keyword>
<dbReference type="GO" id="GO:0003677">
    <property type="term" value="F:DNA binding"/>
    <property type="evidence" value="ECO:0007669"/>
    <property type="project" value="UniProtKB-UniRule"/>
</dbReference>
<evidence type="ECO:0000313" key="5">
    <source>
        <dbReference type="EMBL" id="WLS43372.1"/>
    </source>
</evidence>
<dbReference type="SUPFAM" id="SSF46894">
    <property type="entry name" value="C-terminal effector domain of the bipartite response regulators"/>
    <property type="match status" value="1"/>
</dbReference>
<accession>A0AAJ6HNP3</accession>
<dbReference type="CDD" id="cd15831">
    <property type="entry name" value="BTAD"/>
    <property type="match status" value="1"/>
</dbReference>
<dbReference type="Pfam" id="PF25872">
    <property type="entry name" value="HTH_77"/>
    <property type="match status" value="1"/>
</dbReference>
<name>A0AAJ6HNP3_9ACTN</name>
<dbReference type="KEGG" id="mprn:Q3V37_18370"/>
<evidence type="ECO:0000256" key="3">
    <source>
        <dbReference type="PROSITE-ProRule" id="PRU01091"/>
    </source>
</evidence>
<dbReference type="InterPro" id="IPR027417">
    <property type="entry name" value="P-loop_NTPase"/>
</dbReference>
<dbReference type="InterPro" id="IPR016032">
    <property type="entry name" value="Sig_transdc_resp-reg_C-effctor"/>
</dbReference>
<dbReference type="PANTHER" id="PTHR47691:SF3">
    <property type="entry name" value="HTH-TYPE TRANSCRIPTIONAL REGULATOR RV0890C-RELATED"/>
    <property type="match status" value="1"/>
</dbReference>
<dbReference type="SMART" id="SM00862">
    <property type="entry name" value="Trans_reg_C"/>
    <property type="match status" value="1"/>
</dbReference>
<feature type="DNA-binding region" description="OmpR/PhoB-type" evidence="3">
    <location>
        <begin position="1"/>
        <end position="96"/>
    </location>
</feature>
<dbReference type="PANTHER" id="PTHR47691">
    <property type="entry name" value="REGULATOR-RELATED"/>
    <property type="match status" value="1"/>
</dbReference>
<dbReference type="AlphaFoldDB" id="A0AAJ6HNP3"/>
<dbReference type="Pfam" id="PF03704">
    <property type="entry name" value="BTAD"/>
    <property type="match status" value="1"/>
</dbReference>
<evidence type="ECO:0000256" key="1">
    <source>
        <dbReference type="ARBA" id="ARBA00005820"/>
    </source>
</evidence>
<gene>
    <name evidence="5" type="ORF">Q3V37_18370</name>
</gene>
<dbReference type="EMBL" id="CP130472">
    <property type="protein sequence ID" value="WLS43372.1"/>
    <property type="molecule type" value="Genomic_DNA"/>
</dbReference>